<dbReference type="InterPro" id="IPR041301">
    <property type="entry name" value="PBECR3"/>
</dbReference>
<evidence type="ECO:0008006" key="6">
    <source>
        <dbReference type="Google" id="ProtNLM"/>
    </source>
</evidence>
<feature type="compositionally biased region" description="Low complexity" evidence="1">
    <location>
        <begin position="904"/>
        <end position="921"/>
    </location>
</feature>
<feature type="domain" description="DdrB-like" evidence="2">
    <location>
        <begin position="537"/>
        <end position="665"/>
    </location>
</feature>
<gene>
    <name evidence="4" type="ORF">GXW78_26800</name>
</gene>
<organism evidence="4 5">
    <name type="scientific">Neoroseomonas terrae</name>
    <dbReference type="NCBI Taxonomy" id="424799"/>
    <lineage>
        <taxon>Bacteria</taxon>
        <taxon>Pseudomonadati</taxon>
        <taxon>Pseudomonadota</taxon>
        <taxon>Alphaproteobacteria</taxon>
        <taxon>Acetobacterales</taxon>
        <taxon>Acetobacteraceae</taxon>
        <taxon>Neoroseomonas</taxon>
    </lineage>
</organism>
<protein>
    <recommendedName>
        <fullName evidence="6">DdrB-like domain-containing protein</fullName>
    </recommendedName>
</protein>
<name>A0ABS5EQI2_9PROT</name>
<evidence type="ECO:0000313" key="4">
    <source>
        <dbReference type="EMBL" id="MBR0653291.1"/>
    </source>
</evidence>
<feature type="region of interest" description="Disordered" evidence="1">
    <location>
        <begin position="557"/>
        <end position="582"/>
    </location>
</feature>
<proteinExistence type="predicted"/>
<accession>A0ABS5EQI2</accession>
<sequence length="1056" mass="111872">MSELDIWGGEQQRPIGIPLPTVPRTNAERFDLEYENMLATGMLASRERNLFREIDRVADEARQAGLTDVPANWRRRGGWNSEGSYIGAPALESRGTLDAAEQGRLAWDEWVERIARGTGGMRGDLPGYMPPTSAEIQQRASQRAAATYREAEAARLVGGGGFGGLTGAIFGAFSDPVQLATLPIGAPARLLRIAELSAVTVGGRAAARIGATAAGEGAVAAAVQTGVEFRAAPYRVEIGLPDTFGENVAEAAIGGAVLGGGLRGLVEGWRAFRGRLPAPDAATARAEQDAASLAQEQIIADGYRPGGAEIHNAHAAAADSATVAVTAGMLPPQTTAPVRAPRVPVVDVNAGDAAATIAQYLSGPPVSVALRFGVVDDALAARIRQAAPELDIAGYEHVMQTDEMRHAWRRHGPDGQAVAIRPVTEQDLGSVGEWLATADRYEHQGYNRQGLPVLRAYKQLPDGTMVIIEEVRATRQRLAFKTMYFERGSETGGGPGTVGSRPEGPPLPPRPEREPGAAAQNLSPGLTRFNAFTPAGRPVLLEPQIVEIDSLVASHLRDGRPNPAFPHDEGVQPRDRGAAPSRDQVRKIAAEFIPDRLLPNREAGFGAPIVAGDQVVESGNGRVMALRSIFRNPQHEVQRQAYLTTLREAGYDVAGYRQPVLISRRISGLSPSERSAFVREANGRATLEAGAAETAARDAERMDAALPLWRGGDIDSAANADFVRRFLQDLTAEERGGFLTREGQLSAQGRARIAAALFARAYGDELGALLPRFLETSHAGFREVAGALQDVAGDWARMRSLAADGRIDPAADATADLAGAVRALDEARRKNLRVEDLVLQADFDRVPLTQGGLGFLAALHREPGVTGPLASRKAIRERLQGYIVEAEARQSGPDLFGMGPPPAGDAMAATARRVADDAPAPRAEDEAPPAPEDAAPTFSFEPEMRAPPPRPDAPPARADATEPPADATPPPVDPQLVLRERIVEASREAEATRAAKAVPDAELAEAQRIAAQADIPVPRLEGEAPGAIGARQLLEDADDAVKDAAEAAACMVGRAT</sequence>
<feature type="region of interest" description="Disordered" evidence="1">
    <location>
        <begin position="485"/>
        <end position="522"/>
    </location>
</feature>
<comment type="caution">
    <text evidence="4">The sequence shown here is derived from an EMBL/GenBank/DDBJ whole genome shotgun (WGS) entry which is preliminary data.</text>
</comment>
<feature type="domain" description="Phage-Barnase-EndoU-ColicinE5/D-RelE like nuclease 3" evidence="3">
    <location>
        <begin position="382"/>
        <end position="490"/>
    </location>
</feature>
<evidence type="ECO:0000256" key="1">
    <source>
        <dbReference type="SAM" id="MobiDB-lite"/>
    </source>
</evidence>
<evidence type="ECO:0000313" key="5">
    <source>
        <dbReference type="Proteomes" id="UP000698752"/>
    </source>
</evidence>
<keyword evidence="5" id="KW-1185">Reference proteome</keyword>
<evidence type="ECO:0000259" key="2">
    <source>
        <dbReference type="Pfam" id="PF18763"/>
    </source>
</evidence>
<dbReference type="Pfam" id="PF18812">
    <property type="entry name" value="PBECR3"/>
    <property type="match status" value="1"/>
</dbReference>
<dbReference type="RefSeq" id="WP_211871997.1">
    <property type="nucleotide sequence ID" value="NZ_JAAEDI010000045.1"/>
</dbReference>
<dbReference type="EMBL" id="JAAEDI010000045">
    <property type="protein sequence ID" value="MBR0653291.1"/>
    <property type="molecule type" value="Genomic_DNA"/>
</dbReference>
<reference evidence="5" key="1">
    <citation type="journal article" date="2021" name="Syst. Appl. Microbiol.">
        <title>Roseomonas hellenica sp. nov., isolated from roots of wild-growing Alkanna tinctoria.</title>
        <authorList>
            <person name="Rat A."/>
            <person name="Naranjo H.D."/>
            <person name="Lebbe L."/>
            <person name="Cnockaert M."/>
            <person name="Krigas N."/>
            <person name="Grigoriadou K."/>
            <person name="Maloupa E."/>
            <person name="Willems A."/>
        </authorList>
    </citation>
    <scope>NUCLEOTIDE SEQUENCE [LARGE SCALE GENOMIC DNA]</scope>
    <source>
        <strain evidence="5">LMG 31159</strain>
    </source>
</reference>
<evidence type="ECO:0000259" key="3">
    <source>
        <dbReference type="Pfam" id="PF18812"/>
    </source>
</evidence>
<feature type="compositionally biased region" description="Pro residues" evidence="1">
    <location>
        <begin position="945"/>
        <end position="954"/>
    </location>
</feature>
<dbReference type="Proteomes" id="UP000698752">
    <property type="component" value="Unassembled WGS sequence"/>
</dbReference>
<feature type="region of interest" description="Disordered" evidence="1">
    <location>
        <begin position="891"/>
        <end position="973"/>
    </location>
</feature>
<dbReference type="InterPro" id="IPR041398">
    <property type="entry name" value="DdrB_dom"/>
</dbReference>
<dbReference type="Pfam" id="PF18763">
    <property type="entry name" value="ddrB-ParB"/>
    <property type="match status" value="1"/>
</dbReference>
<feature type="compositionally biased region" description="Low complexity" evidence="1">
    <location>
        <begin position="955"/>
        <end position="965"/>
    </location>
</feature>